<dbReference type="InParanoid" id="A0A507AF98"/>
<evidence type="ECO:0000256" key="5">
    <source>
        <dbReference type="ARBA" id="ARBA00023163"/>
    </source>
</evidence>
<dbReference type="AlphaFoldDB" id="A0A507AF98"/>
<keyword evidence="5" id="KW-0804">Transcription</keyword>
<keyword evidence="4" id="KW-0238">DNA-binding</keyword>
<evidence type="ECO:0000256" key="4">
    <source>
        <dbReference type="ARBA" id="ARBA00023125"/>
    </source>
</evidence>
<keyword evidence="2" id="KW-0862">Zinc</keyword>
<name>A0A507AF98_9PEZI</name>
<evidence type="ECO:0000256" key="7">
    <source>
        <dbReference type="SAM" id="MobiDB-lite"/>
    </source>
</evidence>
<dbReference type="Proteomes" id="UP000319257">
    <property type="component" value="Unassembled WGS sequence"/>
</dbReference>
<evidence type="ECO:0000256" key="3">
    <source>
        <dbReference type="ARBA" id="ARBA00023015"/>
    </source>
</evidence>
<evidence type="ECO:0000313" key="8">
    <source>
        <dbReference type="EMBL" id="TPX07262.1"/>
    </source>
</evidence>
<keyword evidence="3" id="KW-0805">Transcription regulation</keyword>
<comment type="caution">
    <text evidence="8">The sequence shown here is derived from an EMBL/GenBank/DDBJ whole genome shotgun (WGS) entry which is preliminary data.</text>
</comment>
<dbReference type="STRING" id="1093900.A0A507AF98"/>
<accession>A0A507AF98</accession>
<dbReference type="PANTHER" id="PTHR37534">
    <property type="entry name" value="TRANSCRIPTIONAL ACTIVATOR PROTEIN UGA3"/>
    <property type="match status" value="1"/>
</dbReference>
<keyword evidence="9" id="KW-1185">Reference proteome</keyword>
<dbReference type="OrthoDB" id="2015447at2759"/>
<evidence type="ECO:0000256" key="6">
    <source>
        <dbReference type="ARBA" id="ARBA00023242"/>
    </source>
</evidence>
<sequence>MSQNTPLPKEFKFVGGPSRKRRRKTAPGEATNTEKVPASAATVHAARCRDPSNSTQSRLRSTAGPPSTSHAASLTVGDQSAHDAALPSTILTDPAIAGDVLAWLDDGSMNPFFDPALQFANAAGHDGAWSQMQSMVPFYPGADMLFSHLWDSPSTDDAYDQHVGGDVIQASDDTVSPEESPTADSPIEEIGNHTMHERSSLSHPPSTFSYTITQLSYRYDKEFCILPLTDDFEANPFRIDPEVVKGSKLLLHCILALSYKHINRDTGTCYQEAKIHKKKALRMLQGMDKESEKSLSPKAKDEAGLLDAVLILMTLDCATSAHGPWVWYLKNALKMIQASESHNVRRTPRMRARLGMLVWWDVTLALTSRRGCVLSEATALSLFNRSGSDDETFYSVSGCPEDLFKYMIRLGAYAREYELVSTLVCVKFDMEPVLAVEKSIREWTSPQMHFKRPQPIPGDLLGEEAVGEEMDAGDLAQYSEDHYHCTEAWRYALLVYIERVFRWRRGEAPSSMLSYLARKTMNHVSSCRRTTMLQKQLLLPVFLAACETTDDFLRDQARSYCTWWSGKTRYDMFLTTTALLEEVWANQMQDPLNSWWGSTINQNTGSDRQYLFG</sequence>
<evidence type="ECO:0000256" key="1">
    <source>
        <dbReference type="ARBA" id="ARBA00004123"/>
    </source>
</evidence>
<dbReference type="InterPro" id="IPR021858">
    <property type="entry name" value="Fun_TF"/>
</dbReference>
<feature type="region of interest" description="Disordered" evidence="7">
    <location>
        <begin position="1"/>
        <end position="80"/>
    </location>
</feature>
<evidence type="ECO:0000313" key="9">
    <source>
        <dbReference type="Proteomes" id="UP000319257"/>
    </source>
</evidence>
<comment type="subcellular location">
    <subcellularLocation>
        <location evidence="1">Nucleus</location>
    </subcellularLocation>
</comment>
<dbReference type="RefSeq" id="XP_030988973.1">
    <property type="nucleotide sequence ID" value="XM_031133520.1"/>
</dbReference>
<dbReference type="GO" id="GO:0005634">
    <property type="term" value="C:nucleus"/>
    <property type="evidence" value="ECO:0007669"/>
    <property type="project" value="UniProtKB-SubCell"/>
</dbReference>
<protein>
    <submittedName>
        <fullName evidence="8">Uncharacterized protein</fullName>
    </submittedName>
</protein>
<dbReference type="GO" id="GO:0003677">
    <property type="term" value="F:DNA binding"/>
    <property type="evidence" value="ECO:0007669"/>
    <property type="project" value="UniProtKB-KW"/>
</dbReference>
<dbReference type="EMBL" id="SKBQ01000092">
    <property type="protein sequence ID" value="TPX07262.1"/>
    <property type="molecule type" value="Genomic_DNA"/>
</dbReference>
<feature type="compositionally biased region" description="Polar residues" evidence="7">
    <location>
        <begin position="51"/>
        <end position="78"/>
    </location>
</feature>
<keyword evidence="6" id="KW-0539">Nucleus</keyword>
<dbReference type="Pfam" id="PF11951">
    <property type="entry name" value="Fungal_trans_2"/>
    <property type="match status" value="1"/>
</dbReference>
<reference evidence="8 9" key="1">
    <citation type="submission" date="2019-06" db="EMBL/GenBank/DDBJ databases">
        <title>Draft genome sequence of the filamentous fungus Phialemoniopsis curvata isolated from diesel fuel.</title>
        <authorList>
            <person name="Varaljay V.A."/>
            <person name="Lyon W.J."/>
            <person name="Crouch A.L."/>
            <person name="Drake C.E."/>
            <person name="Hollomon J.M."/>
            <person name="Nadeau L.J."/>
            <person name="Nunn H.S."/>
            <person name="Stevenson B.S."/>
            <person name="Bojanowski C.L."/>
            <person name="Crookes-Goodson W.J."/>
        </authorList>
    </citation>
    <scope>NUCLEOTIDE SEQUENCE [LARGE SCALE GENOMIC DNA]</scope>
    <source>
        <strain evidence="8 9">D216</strain>
    </source>
</reference>
<dbReference type="GeneID" id="41978303"/>
<proteinExistence type="predicted"/>
<evidence type="ECO:0000256" key="2">
    <source>
        <dbReference type="ARBA" id="ARBA00022833"/>
    </source>
</evidence>
<organism evidence="8 9">
    <name type="scientific">Thyridium curvatum</name>
    <dbReference type="NCBI Taxonomy" id="1093900"/>
    <lineage>
        <taxon>Eukaryota</taxon>
        <taxon>Fungi</taxon>
        <taxon>Dikarya</taxon>
        <taxon>Ascomycota</taxon>
        <taxon>Pezizomycotina</taxon>
        <taxon>Sordariomycetes</taxon>
        <taxon>Sordariomycetidae</taxon>
        <taxon>Thyridiales</taxon>
        <taxon>Thyridiaceae</taxon>
        <taxon>Thyridium</taxon>
    </lineage>
</organism>
<gene>
    <name evidence="8" type="ORF">E0L32_010856</name>
</gene>
<dbReference type="PANTHER" id="PTHR37534:SF46">
    <property type="entry name" value="ZN(II)2CYS6 TRANSCRIPTION FACTOR (EUROFUNG)"/>
    <property type="match status" value="1"/>
</dbReference>